<keyword evidence="3" id="KW-1185">Reference proteome</keyword>
<feature type="domain" description="SGNH hydrolase-type esterase" evidence="1">
    <location>
        <begin position="39"/>
        <end position="186"/>
    </location>
</feature>
<evidence type="ECO:0000259" key="1">
    <source>
        <dbReference type="Pfam" id="PF13472"/>
    </source>
</evidence>
<dbReference type="Gene3D" id="3.40.50.1110">
    <property type="entry name" value="SGNH hydrolase"/>
    <property type="match status" value="1"/>
</dbReference>
<dbReference type="STRING" id="663278.Ethha_0785"/>
<dbReference type="eggNOG" id="COG2755">
    <property type="taxonomic scope" value="Bacteria"/>
</dbReference>
<dbReference type="Proteomes" id="UP000001551">
    <property type="component" value="Chromosome"/>
</dbReference>
<dbReference type="SUPFAM" id="SSF52266">
    <property type="entry name" value="SGNH hydrolase"/>
    <property type="match status" value="1"/>
</dbReference>
<accession>E6U2Y7</accession>
<organism evidence="2 3">
    <name type="scientific">Ethanoligenens harbinense (strain DSM 18485 / JCM 12961 / CGMCC 1.5033 / YUAN-3)</name>
    <dbReference type="NCBI Taxonomy" id="663278"/>
    <lineage>
        <taxon>Bacteria</taxon>
        <taxon>Bacillati</taxon>
        <taxon>Bacillota</taxon>
        <taxon>Clostridia</taxon>
        <taxon>Eubacteriales</taxon>
        <taxon>Oscillospiraceae</taxon>
        <taxon>Ethanoligenens</taxon>
    </lineage>
</organism>
<dbReference type="PANTHER" id="PTHR30383">
    <property type="entry name" value="THIOESTERASE 1/PROTEASE 1/LYSOPHOSPHOLIPASE L1"/>
    <property type="match status" value="1"/>
</dbReference>
<proteinExistence type="predicted"/>
<evidence type="ECO:0000313" key="3">
    <source>
        <dbReference type="Proteomes" id="UP000001551"/>
    </source>
</evidence>
<dbReference type="Pfam" id="PF13472">
    <property type="entry name" value="Lipase_GDSL_2"/>
    <property type="match status" value="1"/>
</dbReference>
<dbReference type="GO" id="GO:0004622">
    <property type="term" value="F:phosphatidylcholine lysophospholipase activity"/>
    <property type="evidence" value="ECO:0007669"/>
    <property type="project" value="TreeGrafter"/>
</dbReference>
<dbReference type="PANTHER" id="PTHR30383:SF5">
    <property type="entry name" value="SGNH HYDROLASE-TYPE ESTERASE DOMAIN-CONTAINING PROTEIN"/>
    <property type="match status" value="1"/>
</dbReference>
<dbReference type="InterPro" id="IPR013830">
    <property type="entry name" value="SGNH_hydro"/>
</dbReference>
<protein>
    <submittedName>
        <fullName evidence="2">Lipolytic protein G-D-S-L family</fullName>
    </submittedName>
</protein>
<sequence length="205" mass="22230">MPHVEKGCISGQPQDVPAVALVGDSLVEYFPIDELYQGPVRLYNRGVAGDTTYDILARLDGAVASLRPDTVIILAGVNDLMPFVPHNTKEEIVSRIVEIGKRTVAAMPGVRICVQSLYPVHEADGQGLLNAAGNAAIRAINRLLREQCIANGFTYIDVHSHLLDNAGQLDAHLTLDGLHVNRGAYEIILELLRPYFANVGDEPVT</sequence>
<dbReference type="HOGENOM" id="CLU_051989_6_2_9"/>
<gene>
    <name evidence="2" type="ordered locus">Ethha_0785</name>
</gene>
<evidence type="ECO:0000313" key="2">
    <source>
        <dbReference type="EMBL" id="ADU26354.1"/>
    </source>
</evidence>
<name>E6U2Y7_ETHHY</name>
<dbReference type="AlphaFoldDB" id="E6U2Y7"/>
<dbReference type="InterPro" id="IPR051532">
    <property type="entry name" value="Ester_Hydrolysis_Enzymes"/>
</dbReference>
<dbReference type="KEGG" id="eha:Ethha_0785"/>
<dbReference type="InterPro" id="IPR036514">
    <property type="entry name" value="SGNH_hydro_sf"/>
</dbReference>
<reference evidence="2 3" key="1">
    <citation type="submission" date="2010-12" db="EMBL/GenBank/DDBJ databases">
        <title>Complete sequence of Ethanoligenens harbinense YUAN-3.</title>
        <authorList>
            <person name="Lucas S."/>
            <person name="Copeland A."/>
            <person name="Lapidus A."/>
            <person name="Cheng J.-F."/>
            <person name="Bruce D."/>
            <person name="Goodwin L."/>
            <person name="Pitluck S."/>
            <person name="Chertkov O."/>
            <person name="Misra M."/>
            <person name="Detter J.C."/>
            <person name="Han C."/>
            <person name="Tapia R."/>
            <person name="Land M."/>
            <person name="Hauser L."/>
            <person name="Jeffries C."/>
            <person name="Kyrpides N."/>
            <person name="Ivanova N."/>
            <person name="Mikhailova N."/>
            <person name="Wang A."/>
            <person name="Mouttaki H."/>
            <person name="He Z."/>
            <person name="Zhou J."/>
            <person name="Hemme C.L."/>
            <person name="Woyke T."/>
        </authorList>
    </citation>
    <scope>NUCLEOTIDE SEQUENCE [LARGE SCALE GENOMIC DNA]</scope>
    <source>
        <strain evidence="3">DSM 18485 / JCM 12961 / CGMCC 1.5033 / YUAN-3</strain>
    </source>
</reference>
<dbReference type="RefSeq" id="WP_013484724.1">
    <property type="nucleotide sequence ID" value="NC_014828.1"/>
</dbReference>
<dbReference type="EMBL" id="CP002400">
    <property type="protein sequence ID" value="ADU26354.1"/>
    <property type="molecule type" value="Genomic_DNA"/>
</dbReference>